<dbReference type="AlphaFoldDB" id="A0A9P7RUL2"/>
<evidence type="ECO:0000313" key="2">
    <source>
        <dbReference type="Proteomes" id="UP001049176"/>
    </source>
</evidence>
<protein>
    <submittedName>
        <fullName evidence="1">Uncharacterized protein</fullName>
    </submittedName>
</protein>
<dbReference type="KEGG" id="more:E1B28_011325"/>
<sequence length="479" mass="53730">MLYRSEFVVYANTLVELLQSFAQDSHSHSALQKLVEHIYKHRSVTMKHYARSLLAVFPKGDRLAALDLHKEQWSPLRIELSEKLASIVRRLYEDQQLPPLTFEEPNLMVLREETLASPLLLIYEIVTAIMQGRGSLQRGADFPEELHVHNSCVMLKEVIGVVPSRYWQLEAVGDYVHDCYAFHEDGPSRLSSDCLAGGANTFRPQDVYLNDTDRDFPVKESPDDVYPAVHSFLKGIAAIYQYEVARCRLSGHPLCKRNAPIKLTCIEVEHQDFVKPSPELLRLLIPSIPPQSIPGLEIEKRLGSVESGAYAPHCAAGAMAAFAYFRSKTGAQWMSNSSPPESFRSFFSTLAPSTNFAQDDLVLTIGTSKKCCSTCALLCEVLEVEFDVDFKVALGHANWSPWWPPSWLPDRLLADMVLRLHLTLRVIQFNTDDSSDTGGDSSSPDSPTEEGWNRKFIDLNVHDDLGSAKLDADPELDLP</sequence>
<evidence type="ECO:0000313" key="1">
    <source>
        <dbReference type="EMBL" id="KAG7089665.1"/>
    </source>
</evidence>
<dbReference type="Proteomes" id="UP001049176">
    <property type="component" value="Chromosome 7"/>
</dbReference>
<dbReference type="EMBL" id="CM032187">
    <property type="protein sequence ID" value="KAG7089665.1"/>
    <property type="molecule type" value="Genomic_DNA"/>
</dbReference>
<proteinExistence type="predicted"/>
<gene>
    <name evidence="1" type="ORF">E1B28_011325</name>
</gene>
<comment type="caution">
    <text evidence="1">The sequence shown here is derived from an EMBL/GenBank/DDBJ whole genome shotgun (WGS) entry which is preliminary data.</text>
</comment>
<accession>A0A9P7RUL2</accession>
<dbReference type="RefSeq" id="XP_043006135.1">
    <property type="nucleotide sequence ID" value="XM_043156349.1"/>
</dbReference>
<name>A0A9P7RUL2_9AGAR</name>
<keyword evidence="2" id="KW-1185">Reference proteome</keyword>
<reference evidence="1" key="1">
    <citation type="journal article" date="2021" name="Genome Biol. Evol.">
        <title>The assembled and annotated genome of the fairy-ring fungus Marasmius oreades.</title>
        <authorList>
            <person name="Hiltunen M."/>
            <person name="Ament-Velasquez S.L."/>
            <person name="Johannesson H."/>
        </authorList>
    </citation>
    <scope>NUCLEOTIDE SEQUENCE</scope>
    <source>
        <strain evidence="1">03SP1</strain>
    </source>
</reference>
<dbReference type="GeneID" id="66080400"/>
<dbReference type="OrthoDB" id="10563867at2759"/>
<organism evidence="1 2">
    <name type="scientific">Marasmius oreades</name>
    <name type="common">fairy-ring Marasmius</name>
    <dbReference type="NCBI Taxonomy" id="181124"/>
    <lineage>
        <taxon>Eukaryota</taxon>
        <taxon>Fungi</taxon>
        <taxon>Dikarya</taxon>
        <taxon>Basidiomycota</taxon>
        <taxon>Agaricomycotina</taxon>
        <taxon>Agaricomycetes</taxon>
        <taxon>Agaricomycetidae</taxon>
        <taxon>Agaricales</taxon>
        <taxon>Marasmiineae</taxon>
        <taxon>Marasmiaceae</taxon>
        <taxon>Marasmius</taxon>
    </lineage>
</organism>